<protein>
    <submittedName>
        <fullName evidence="1">Uncharacterized protein</fullName>
    </submittedName>
</protein>
<accession>A0A8H7LED9</accession>
<name>A0A8H7LED9_9ASCO</name>
<gene>
    <name evidence="1" type="ORF">HF325_002912</name>
</gene>
<organism evidence="1 2">
    <name type="scientific">Metschnikowia pulcherrima</name>
    <dbReference type="NCBI Taxonomy" id="27326"/>
    <lineage>
        <taxon>Eukaryota</taxon>
        <taxon>Fungi</taxon>
        <taxon>Dikarya</taxon>
        <taxon>Ascomycota</taxon>
        <taxon>Saccharomycotina</taxon>
        <taxon>Pichiomycetes</taxon>
        <taxon>Metschnikowiaceae</taxon>
        <taxon>Metschnikowia</taxon>
    </lineage>
</organism>
<keyword evidence="2" id="KW-1185">Reference proteome</keyword>
<sequence length="144" mass="17363">MATFELDLFEISQDYHALFQENQRLRFRFDFASTVLSALRRATHDMERYNFLGETDQHLLNCMIELNVRLFAFHDSIGGLDHLVPMYASRIDTCWNQLALWSEAFYKIPDTSYEIREVFEFHRIRAYLKIAEFWEQIPHDLYEP</sequence>
<proteinExistence type="predicted"/>
<dbReference type="EMBL" id="JACBPP010000004">
    <property type="protein sequence ID" value="KAF8001947.1"/>
    <property type="molecule type" value="Genomic_DNA"/>
</dbReference>
<evidence type="ECO:0000313" key="2">
    <source>
        <dbReference type="Proteomes" id="UP000649328"/>
    </source>
</evidence>
<dbReference type="Proteomes" id="UP000649328">
    <property type="component" value="Unassembled WGS sequence"/>
</dbReference>
<reference evidence="1" key="1">
    <citation type="submission" date="2020-10" db="EMBL/GenBank/DDBJ databases">
        <title>The Whole-Genome Sequence of Metschnikowia persimmonesis, a Novel Endophytic Yeast Species Isolated from Medicinal Plant Diospyros kaki Thumb.</title>
        <authorList>
            <person name="Rahmat E."/>
            <person name="Kang Y."/>
        </authorList>
    </citation>
    <scope>NUCLEOTIDE SEQUENCE</scope>
    <source>
        <strain evidence="1">KIOM G15050</strain>
    </source>
</reference>
<comment type="caution">
    <text evidence="1">The sequence shown here is derived from an EMBL/GenBank/DDBJ whole genome shotgun (WGS) entry which is preliminary data.</text>
</comment>
<evidence type="ECO:0000313" key="1">
    <source>
        <dbReference type="EMBL" id="KAF8001947.1"/>
    </source>
</evidence>
<dbReference type="AlphaFoldDB" id="A0A8H7LED9"/>